<dbReference type="Proteomes" id="UP001359485">
    <property type="component" value="Unassembled WGS sequence"/>
</dbReference>
<dbReference type="InterPro" id="IPR000072">
    <property type="entry name" value="PDGF/VEGF_dom"/>
</dbReference>
<evidence type="ECO:0000259" key="2">
    <source>
        <dbReference type="PROSITE" id="PS50278"/>
    </source>
</evidence>
<evidence type="ECO:0000313" key="4">
    <source>
        <dbReference type="Proteomes" id="UP001359485"/>
    </source>
</evidence>
<feature type="region of interest" description="Disordered" evidence="1">
    <location>
        <begin position="427"/>
        <end position="448"/>
    </location>
</feature>
<proteinExistence type="predicted"/>
<name>A0ABR1B9L7_POLSC</name>
<feature type="region of interest" description="Disordered" evidence="1">
    <location>
        <begin position="98"/>
        <end position="122"/>
    </location>
</feature>
<dbReference type="SUPFAM" id="SSF57501">
    <property type="entry name" value="Cystine-knot cytokines"/>
    <property type="match status" value="1"/>
</dbReference>
<dbReference type="PANTHER" id="PTHR21719:SF1">
    <property type="entry name" value="FI06402P-RELATED"/>
    <property type="match status" value="1"/>
</dbReference>
<protein>
    <recommendedName>
        <fullName evidence="2">Platelet-derived growth factor (PDGF) family profile domain-containing protein</fullName>
    </recommendedName>
</protein>
<reference evidence="3 4" key="1">
    <citation type="submission" date="2023-09" db="EMBL/GenBank/DDBJ databases">
        <title>Genomes of two closely related lineages of the louse Polyplax serrata with different host specificities.</title>
        <authorList>
            <person name="Martinu J."/>
            <person name="Tarabai H."/>
            <person name="Stefka J."/>
            <person name="Hypsa V."/>
        </authorList>
    </citation>
    <scope>NUCLEOTIDE SEQUENCE [LARGE SCALE GENOMIC DNA]</scope>
    <source>
        <strain evidence="3">98ZLc_SE</strain>
    </source>
</reference>
<dbReference type="PROSITE" id="PS50278">
    <property type="entry name" value="PDGF_2"/>
    <property type="match status" value="1"/>
</dbReference>
<dbReference type="InterPro" id="IPR029034">
    <property type="entry name" value="Cystine-knot_cytokine"/>
</dbReference>
<keyword evidence="4" id="KW-1185">Reference proteome</keyword>
<dbReference type="Gene3D" id="2.10.90.10">
    <property type="entry name" value="Cystine-knot cytokines"/>
    <property type="match status" value="1"/>
</dbReference>
<comment type="caution">
    <text evidence="3">The sequence shown here is derived from an EMBL/GenBank/DDBJ whole genome shotgun (WGS) entry which is preliminary data.</text>
</comment>
<evidence type="ECO:0000256" key="1">
    <source>
        <dbReference type="SAM" id="MobiDB-lite"/>
    </source>
</evidence>
<feature type="domain" description="Platelet-derived growth factor (PDGF) family profile" evidence="2">
    <location>
        <begin position="232"/>
        <end position="325"/>
    </location>
</feature>
<dbReference type="PANTHER" id="PTHR21719">
    <property type="entry name" value="FI06402P-RELATED"/>
    <property type="match status" value="1"/>
</dbReference>
<dbReference type="EMBL" id="JAWJWF010000001">
    <property type="protein sequence ID" value="KAK6640141.1"/>
    <property type="molecule type" value="Genomic_DNA"/>
</dbReference>
<gene>
    <name evidence="3" type="ORF">RUM44_011827</name>
</gene>
<sequence>MPTSGKVETGVRQNFQVEKQSRYPTLDKIVNRLDNQIDRDLTRTKATTFNPYDLWDLTAANPVVDKTSKYSYVSMGSKNGTRVVGYAKNMHTGKLDKTQPSWIKSADPGEIKSNARQQKDPDKGTFILSVIENFTKDMTSPGPWDNEQRDISFLGEKSTEDTSSTASSTEASFLFENSPFNKSDEQKKEKKAEGKLSVWSLGKLVPRFPESDDKKKKTTPMPYVAAHEHYEQVLRNADCHVPKEKVIKVHEVHPDPSKSYSPSCTILHQCSDDTGCCRDLMQVCKPKNTTTVELYFFTTTLGKPQTVEKLYFINHTECECQKRMDESMPRDSEFRRAHVKKFLGVKAFGEKRKRNGCTCPHRYSQRYFHNDTCLCDCFDKEDDCLLLKRGRIHFPHPDKVCIQRGTCGTPTCEFGTYLRELGRCPTKRQQQHHHHQHHHHHHHHHYHNWSRVLTVT</sequence>
<evidence type="ECO:0000313" key="3">
    <source>
        <dbReference type="EMBL" id="KAK6640141.1"/>
    </source>
</evidence>
<organism evidence="3 4">
    <name type="scientific">Polyplax serrata</name>
    <name type="common">Common mouse louse</name>
    <dbReference type="NCBI Taxonomy" id="468196"/>
    <lineage>
        <taxon>Eukaryota</taxon>
        <taxon>Metazoa</taxon>
        <taxon>Ecdysozoa</taxon>
        <taxon>Arthropoda</taxon>
        <taxon>Hexapoda</taxon>
        <taxon>Insecta</taxon>
        <taxon>Pterygota</taxon>
        <taxon>Neoptera</taxon>
        <taxon>Paraneoptera</taxon>
        <taxon>Psocodea</taxon>
        <taxon>Troctomorpha</taxon>
        <taxon>Phthiraptera</taxon>
        <taxon>Anoplura</taxon>
        <taxon>Polyplacidae</taxon>
        <taxon>Polyplax</taxon>
    </lineage>
</organism>
<accession>A0ABR1B9L7</accession>
<dbReference type="Pfam" id="PF00341">
    <property type="entry name" value="PDGF"/>
    <property type="match status" value="1"/>
</dbReference>